<dbReference type="OrthoDB" id="2538345at2759"/>
<feature type="compositionally biased region" description="Basic residues" evidence="1">
    <location>
        <begin position="124"/>
        <end position="142"/>
    </location>
</feature>
<evidence type="ECO:0000313" key="2">
    <source>
        <dbReference type="EMBL" id="EEH58752.1"/>
    </source>
</evidence>
<evidence type="ECO:0000256" key="1">
    <source>
        <dbReference type="SAM" id="MobiDB-lite"/>
    </source>
</evidence>
<sequence>MEYSRYKAGEDDGRAAAKSMVEKHAEAQKNAMQEACLGALRRAMPAASAETCLAALRGTDWDADKAYHQLKSFMSTESGAGGGGGGGGGRKRKKARRDRGGSSSDSDDSDSDGSSSSSSSSSSRSRKKSKKKHKKRGKSGKKKERESKKKSSKKESKKKDGNKEKRRKRDRDDGDGDGKAKRAMMKTRGAGETASHTTPFAWCTPFLEDFSRRHSSPALPFQRLTGRGAAAGPETSFGARGFLKETDKYDKEAEFRAWVEEVKGMSTESLQKWEERELFKEFAEDYNTSTLPHEKFYDLDKWGREEAARRAASGGEDKEERTAFDDEKERKREIEIERARRTAEYKREAYDKMKSSGDLENFREQVRLKELRTHAYNTGDVKTLAMVNKKLEPEEKK</sequence>
<feature type="region of interest" description="Disordered" evidence="1">
    <location>
        <begin position="307"/>
        <end position="333"/>
    </location>
</feature>
<dbReference type="RefSeq" id="XP_003057107.1">
    <property type="nucleotide sequence ID" value="XM_003057061.1"/>
</dbReference>
<dbReference type="KEGG" id="mpp:MICPUCDRAFT_55906"/>
<evidence type="ECO:0000313" key="3">
    <source>
        <dbReference type="Proteomes" id="UP000001876"/>
    </source>
</evidence>
<name>C1MNH9_MICPC</name>
<reference evidence="2 3" key="1">
    <citation type="journal article" date="2009" name="Science">
        <title>Green evolution and dynamic adaptations revealed by genomes of the marine picoeukaryotes Micromonas.</title>
        <authorList>
            <person name="Worden A.Z."/>
            <person name="Lee J.H."/>
            <person name="Mock T."/>
            <person name="Rouze P."/>
            <person name="Simmons M.P."/>
            <person name="Aerts A.L."/>
            <person name="Allen A.E."/>
            <person name="Cuvelier M.L."/>
            <person name="Derelle E."/>
            <person name="Everett M.V."/>
            <person name="Foulon E."/>
            <person name="Grimwood J."/>
            <person name="Gundlach H."/>
            <person name="Henrissat B."/>
            <person name="Napoli C."/>
            <person name="McDonald S.M."/>
            <person name="Parker M.S."/>
            <person name="Rombauts S."/>
            <person name="Salamov A."/>
            <person name="Von Dassow P."/>
            <person name="Badger J.H."/>
            <person name="Coutinho P.M."/>
            <person name="Demir E."/>
            <person name="Dubchak I."/>
            <person name="Gentemann C."/>
            <person name="Eikrem W."/>
            <person name="Gready J.E."/>
            <person name="John U."/>
            <person name="Lanier W."/>
            <person name="Lindquist E.A."/>
            <person name="Lucas S."/>
            <person name="Mayer K.F."/>
            <person name="Moreau H."/>
            <person name="Not F."/>
            <person name="Otillar R."/>
            <person name="Panaud O."/>
            <person name="Pangilinan J."/>
            <person name="Paulsen I."/>
            <person name="Piegu B."/>
            <person name="Poliakov A."/>
            <person name="Robbens S."/>
            <person name="Schmutz J."/>
            <person name="Toulza E."/>
            <person name="Wyss T."/>
            <person name="Zelensky A."/>
            <person name="Zhou K."/>
            <person name="Armbrust E.V."/>
            <person name="Bhattacharya D."/>
            <person name="Goodenough U.W."/>
            <person name="Van de Peer Y."/>
            <person name="Grigoriev I.V."/>
        </authorList>
    </citation>
    <scope>NUCLEOTIDE SEQUENCE [LARGE SCALE GENOMIC DNA]</scope>
    <source>
        <strain evidence="2 3">CCMP1545</strain>
    </source>
</reference>
<dbReference type="GeneID" id="9682138"/>
<feature type="compositionally biased region" description="Basic and acidic residues" evidence="1">
    <location>
        <begin position="170"/>
        <end position="180"/>
    </location>
</feature>
<accession>C1MNH9</accession>
<keyword evidence="3" id="KW-1185">Reference proteome</keyword>
<dbReference type="eggNOG" id="ENOG502QPV8">
    <property type="taxonomic scope" value="Eukaryota"/>
</dbReference>
<protein>
    <submittedName>
        <fullName evidence="2">Predicted protein</fullName>
    </submittedName>
</protein>
<feature type="region of interest" description="Disordered" evidence="1">
    <location>
        <begin position="73"/>
        <end position="197"/>
    </location>
</feature>
<dbReference type="PANTHER" id="PTHR34689:SF1">
    <property type="entry name" value="NUCLEIC ACID-BINDING PROTEIN"/>
    <property type="match status" value="1"/>
</dbReference>
<dbReference type="Proteomes" id="UP000001876">
    <property type="component" value="Unassembled WGS sequence"/>
</dbReference>
<feature type="compositionally biased region" description="Low complexity" evidence="1">
    <location>
        <begin position="112"/>
        <end position="123"/>
    </location>
</feature>
<dbReference type="EMBL" id="GG663737">
    <property type="protein sequence ID" value="EEH58752.1"/>
    <property type="molecule type" value="Genomic_DNA"/>
</dbReference>
<feature type="compositionally biased region" description="Basic and acidic residues" evidence="1">
    <location>
        <begin position="143"/>
        <end position="163"/>
    </location>
</feature>
<feature type="region of interest" description="Disordered" evidence="1">
    <location>
        <begin position="1"/>
        <end position="27"/>
    </location>
</feature>
<organism evidence="3">
    <name type="scientific">Micromonas pusilla (strain CCMP1545)</name>
    <name type="common">Picoplanktonic green alga</name>
    <dbReference type="NCBI Taxonomy" id="564608"/>
    <lineage>
        <taxon>Eukaryota</taxon>
        <taxon>Viridiplantae</taxon>
        <taxon>Chlorophyta</taxon>
        <taxon>Mamiellophyceae</taxon>
        <taxon>Mamiellales</taxon>
        <taxon>Mamiellaceae</taxon>
        <taxon>Micromonas</taxon>
    </lineage>
</organism>
<dbReference type="OMA" id="TMPHEKY"/>
<gene>
    <name evidence="2" type="ORF">MICPUCDRAFT_55906</name>
</gene>
<dbReference type="PANTHER" id="PTHR34689">
    <property type="entry name" value="NUCLEIC ACID-BINDING PROTEIN"/>
    <property type="match status" value="1"/>
</dbReference>
<proteinExistence type="predicted"/>
<feature type="compositionally biased region" description="Gly residues" evidence="1">
    <location>
        <begin position="79"/>
        <end position="88"/>
    </location>
</feature>
<dbReference type="STRING" id="564608.C1MNH9"/>
<dbReference type="AlphaFoldDB" id="C1MNH9"/>